<keyword evidence="2" id="KW-1185">Reference proteome</keyword>
<reference evidence="1" key="1">
    <citation type="submission" date="2023-07" db="EMBL/GenBank/DDBJ databases">
        <title>Chromosome-level genome assembly of Artemia franciscana.</title>
        <authorList>
            <person name="Jo E."/>
        </authorList>
    </citation>
    <scope>NUCLEOTIDE SEQUENCE</scope>
    <source>
        <tissue evidence="1">Whole body</tissue>
    </source>
</reference>
<name>A0AA88HFG1_ARTSF</name>
<sequence>MKILASQAKFNQANELQNEKFDRLLSKQGDLITAVNNLSAEIKELKQLDFRMRQKNSRIRTIIRRAKEELLAQMLLIEVKKKLELDYTRLNY</sequence>
<organism evidence="1 2">
    <name type="scientific">Artemia franciscana</name>
    <name type="common">Brine shrimp</name>
    <name type="synonym">Artemia sanfranciscana</name>
    <dbReference type="NCBI Taxonomy" id="6661"/>
    <lineage>
        <taxon>Eukaryota</taxon>
        <taxon>Metazoa</taxon>
        <taxon>Ecdysozoa</taxon>
        <taxon>Arthropoda</taxon>
        <taxon>Crustacea</taxon>
        <taxon>Branchiopoda</taxon>
        <taxon>Anostraca</taxon>
        <taxon>Artemiidae</taxon>
        <taxon>Artemia</taxon>
    </lineage>
</organism>
<evidence type="ECO:0000313" key="2">
    <source>
        <dbReference type="Proteomes" id="UP001187531"/>
    </source>
</evidence>
<dbReference type="EMBL" id="JAVRJZ010000021">
    <property type="protein sequence ID" value="KAK2704432.1"/>
    <property type="molecule type" value="Genomic_DNA"/>
</dbReference>
<comment type="caution">
    <text evidence="1">The sequence shown here is derived from an EMBL/GenBank/DDBJ whole genome shotgun (WGS) entry which is preliminary data.</text>
</comment>
<gene>
    <name evidence="1" type="ORF">QYM36_016731</name>
</gene>
<protein>
    <submittedName>
        <fullName evidence="1">Uncharacterized protein</fullName>
    </submittedName>
</protein>
<dbReference type="AlphaFoldDB" id="A0AA88HFG1"/>
<accession>A0AA88HFG1</accession>
<dbReference type="Proteomes" id="UP001187531">
    <property type="component" value="Unassembled WGS sequence"/>
</dbReference>
<evidence type="ECO:0000313" key="1">
    <source>
        <dbReference type="EMBL" id="KAK2704432.1"/>
    </source>
</evidence>
<proteinExistence type="predicted"/>